<accession>A0ABX6IKQ4</accession>
<dbReference type="RefSeq" id="WP_213244727.1">
    <property type="nucleotide sequence ID" value="NZ_CP045806.1"/>
</dbReference>
<evidence type="ECO:0000256" key="1">
    <source>
        <dbReference type="SAM" id="SignalP"/>
    </source>
</evidence>
<proteinExistence type="predicted"/>
<feature type="signal peptide" evidence="1">
    <location>
        <begin position="1"/>
        <end position="28"/>
    </location>
</feature>
<evidence type="ECO:0000313" key="2">
    <source>
        <dbReference type="EMBL" id="QHN36474.1"/>
    </source>
</evidence>
<dbReference type="Proteomes" id="UP001059836">
    <property type="component" value="Chromosome"/>
</dbReference>
<organism evidence="2 3">
    <name type="scientific">Gordonia pseudamarae</name>
    <dbReference type="NCBI Taxonomy" id="2831662"/>
    <lineage>
        <taxon>Bacteria</taxon>
        <taxon>Bacillati</taxon>
        <taxon>Actinomycetota</taxon>
        <taxon>Actinomycetes</taxon>
        <taxon>Mycobacteriales</taxon>
        <taxon>Gordoniaceae</taxon>
        <taxon>Gordonia</taxon>
    </lineage>
</organism>
<name>A0ABX6IKQ4_9ACTN</name>
<evidence type="ECO:0000313" key="3">
    <source>
        <dbReference type="Proteomes" id="UP001059836"/>
    </source>
</evidence>
<gene>
    <name evidence="2" type="ORF">GII31_17860</name>
</gene>
<keyword evidence="3" id="KW-1185">Reference proteome</keyword>
<reference evidence="2" key="1">
    <citation type="journal article" date="2021" name="Nat. Microbiol.">
        <title>Cocultivation of an ultrasmall environmental parasitic bacterium with lytic ability against bacteria associated with wastewater foams.</title>
        <authorList>
            <person name="Batinovic S."/>
            <person name="Rose J.J.A."/>
            <person name="Ratcliffe J."/>
            <person name="Seviour R.J."/>
            <person name="Petrovski S."/>
        </authorList>
    </citation>
    <scope>NUCLEOTIDE SEQUENCE</scope>
    <source>
        <strain evidence="2">CON9</strain>
    </source>
</reference>
<protein>
    <submittedName>
        <fullName evidence="2">Uncharacterized protein</fullName>
    </submittedName>
</protein>
<sequence>MYRRFSVAVMALLMAIGLAGWGAAQAVAAPSNHGNNNGRQVSNKLDITVSTTNWNSWRGPEVTITTRWGRYVAGARQVDRYRDHGRTTFRYVARDLPWNTPLKVSVSGGRYYGDNEVYFERTWRDRFVTESVYLRQGGGRR</sequence>
<keyword evidence="1" id="KW-0732">Signal</keyword>
<feature type="chain" id="PRO_5046680004" evidence="1">
    <location>
        <begin position="29"/>
        <end position="141"/>
    </location>
</feature>
<dbReference type="EMBL" id="CP045809">
    <property type="protein sequence ID" value="QHN36474.1"/>
    <property type="molecule type" value="Genomic_DNA"/>
</dbReference>